<accession>A0A1I6TU14</accession>
<evidence type="ECO:0000256" key="1">
    <source>
        <dbReference type="PIRSR" id="PIRSR640198-3"/>
    </source>
</evidence>
<dbReference type="Proteomes" id="UP000321773">
    <property type="component" value="Unassembled WGS sequence"/>
</dbReference>
<feature type="site" description="Important for autoinhibition of adenylyltransferase activity" evidence="1">
    <location>
        <position position="48"/>
    </location>
</feature>
<name>A0A1I6TU14_9BACI</name>
<keyword evidence="5" id="KW-1185">Reference proteome</keyword>
<protein>
    <recommendedName>
        <fullName evidence="6">Fic/DOC family protein</fullName>
    </recommendedName>
</protein>
<reference evidence="2 5" key="2">
    <citation type="submission" date="2019-07" db="EMBL/GenBank/DDBJ databases">
        <title>Whole genome shotgun sequence of Halolactibacillus miurensis NBRC 100873.</title>
        <authorList>
            <person name="Hosoyama A."/>
            <person name="Uohara A."/>
            <person name="Ohji S."/>
            <person name="Ichikawa N."/>
        </authorList>
    </citation>
    <scope>NUCLEOTIDE SEQUENCE [LARGE SCALE GENOMIC DNA]</scope>
    <source>
        <strain evidence="2 5">NBRC 100873</strain>
    </source>
</reference>
<dbReference type="Gene3D" id="1.10.3290.10">
    <property type="entry name" value="Fido-like domain"/>
    <property type="match status" value="1"/>
</dbReference>
<sequence>MVNIQDLLTKATALKDKLDAIRPLPGSVAENLRQDCHIKNTYHSNAIEGNTLTLYETKTVLEDGVTIAGNSFREHAEANNHREALECLGALVNEDTPMNQRTIKDIHAIVLQGIDPSIAGKYRTIELPPPNILTNV</sequence>
<dbReference type="EMBL" id="FPAI01000018">
    <property type="protein sequence ID" value="SFS92651.1"/>
    <property type="molecule type" value="Genomic_DNA"/>
</dbReference>
<evidence type="ECO:0008006" key="6">
    <source>
        <dbReference type="Google" id="ProtNLM"/>
    </source>
</evidence>
<evidence type="ECO:0000313" key="2">
    <source>
        <dbReference type="EMBL" id="GEM05432.1"/>
    </source>
</evidence>
<dbReference type="STRING" id="306541.SAMN05421668_1182"/>
<dbReference type="InterPro" id="IPR040198">
    <property type="entry name" value="Fido_containing"/>
</dbReference>
<dbReference type="PANTHER" id="PTHR13504">
    <property type="entry name" value="FIDO DOMAIN-CONTAINING PROTEIN DDB_G0283145"/>
    <property type="match status" value="1"/>
</dbReference>
<evidence type="ECO:0000313" key="5">
    <source>
        <dbReference type="Proteomes" id="UP000321773"/>
    </source>
</evidence>
<dbReference type="RefSeq" id="WP_089854745.1">
    <property type="nucleotide sequence ID" value="NZ_BJWJ01000033.1"/>
</dbReference>
<dbReference type="PANTHER" id="PTHR13504:SF38">
    <property type="entry name" value="FIDO DOMAIN-CONTAINING PROTEIN"/>
    <property type="match status" value="1"/>
</dbReference>
<dbReference type="InterPro" id="IPR036597">
    <property type="entry name" value="Fido-like_dom_sf"/>
</dbReference>
<organism evidence="3 4">
    <name type="scientific">Halolactibacillus miurensis</name>
    <dbReference type="NCBI Taxonomy" id="306541"/>
    <lineage>
        <taxon>Bacteria</taxon>
        <taxon>Bacillati</taxon>
        <taxon>Bacillota</taxon>
        <taxon>Bacilli</taxon>
        <taxon>Bacillales</taxon>
        <taxon>Bacillaceae</taxon>
        <taxon>Halolactibacillus</taxon>
    </lineage>
</organism>
<dbReference type="EMBL" id="BJWJ01000033">
    <property type="protein sequence ID" value="GEM05432.1"/>
    <property type="molecule type" value="Genomic_DNA"/>
</dbReference>
<dbReference type="Proteomes" id="UP000199139">
    <property type="component" value="Unassembled WGS sequence"/>
</dbReference>
<evidence type="ECO:0000313" key="4">
    <source>
        <dbReference type="Proteomes" id="UP000199139"/>
    </source>
</evidence>
<dbReference type="AlphaFoldDB" id="A0A1I6TU14"/>
<gene>
    <name evidence="2" type="ORF">HMI01_24200</name>
    <name evidence="3" type="ORF">SAMN05421668_1182</name>
</gene>
<dbReference type="OrthoDB" id="9813719at2"/>
<reference evidence="3 4" key="1">
    <citation type="submission" date="2016-10" db="EMBL/GenBank/DDBJ databases">
        <authorList>
            <person name="de Groot N.N."/>
        </authorList>
    </citation>
    <scope>NUCLEOTIDE SEQUENCE [LARGE SCALE GENOMIC DNA]</scope>
    <source>
        <strain evidence="3 4">DSM 17074</strain>
    </source>
</reference>
<proteinExistence type="predicted"/>
<evidence type="ECO:0000313" key="3">
    <source>
        <dbReference type="EMBL" id="SFS92651.1"/>
    </source>
</evidence>
<dbReference type="SUPFAM" id="SSF140931">
    <property type="entry name" value="Fic-like"/>
    <property type="match status" value="1"/>
</dbReference>